<evidence type="ECO:0000313" key="4">
    <source>
        <dbReference type="EMBL" id="GAA2610979.1"/>
    </source>
</evidence>
<keyword evidence="1" id="KW-0521">NADP</keyword>
<dbReference type="RefSeq" id="WP_344565355.1">
    <property type="nucleotide sequence ID" value="NZ_BAAARJ010000007.1"/>
</dbReference>
<dbReference type="SUPFAM" id="SSF51735">
    <property type="entry name" value="NAD(P)-binding Rossmann-fold domains"/>
    <property type="match status" value="1"/>
</dbReference>
<evidence type="ECO:0000256" key="1">
    <source>
        <dbReference type="ARBA" id="ARBA00022857"/>
    </source>
</evidence>
<dbReference type="InterPro" id="IPR013154">
    <property type="entry name" value="ADH-like_N"/>
</dbReference>
<dbReference type="SUPFAM" id="SSF50129">
    <property type="entry name" value="GroES-like"/>
    <property type="match status" value="1"/>
</dbReference>
<protein>
    <submittedName>
        <fullName evidence="4">NADPH:quinone reductase</fullName>
    </submittedName>
</protein>
<dbReference type="InterPro" id="IPR051603">
    <property type="entry name" value="Zinc-ADH_QOR/CCCR"/>
</dbReference>
<feature type="region of interest" description="Disordered" evidence="2">
    <location>
        <begin position="43"/>
        <end position="65"/>
    </location>
</feature>
<dbReference type="Pfam" id="PF08240">
    <property type="entry name" value="ADH_N"/>
    <property type="match status" value="1"/>
</dbReference>
<dbReference type="SMART" id="SM00829">
    <property type="entry name" value="PKS_ER"/>
    <property type="match status" value="1"/>
</dbReference>
<dbReference type="CDD" id="cd08253">
    <property type="entry name" value="zeta_crystallin"/>
    <property type="match status" value="1"/>
</dbReference>
<evidence type="ECO:0000259" key="3">
    <source>
        <dbReference type="SMART" id="SM00829"/>
    </source>
</evidence>
<dbReference type="InterPro" id="IPR020843">
    <property type="entry name" value="ER"/>
</dbReference>
<comment type="caution">
    <text evidence="4">The sequence shown here is derived from an EMBL/GenBank/DDBJ whole genome shotgun (WGS) entry which is preliminary data.</text>
</comment>
<dbReference type="InterPro" id="IPR036291">
    <property type="entry name" value="NAD(P)-bd_dom_sf"/>
</dbReference>
<dbReference type="PANTHER" id="PTHR44154:SF1">
    <property type="entry name" value="QUINONE OXIDOREDUCTASE"/>
    <property type="match status" value="1"/>
</dbReference>
<dbReference type="InterPro" id="IPR013149">
    <property type="entry name" value="ADH-like_C"/>
</dbReference>
<dbReference type="InterPro" id="IPR011032">
    <property type="entry name" value="GroES-like_sf"/>
</dbReference>
<evidence type="ECO:0000256" key="2">
    <source>
        <dbReference type="SAM" id="MobiDB-lite"/>
    </source>
</evidence>
<dbReference type="Proteomes" id="UP001501447">
    <property type="component" value="Unassembled WGS sequence"/>
</dbReference>
<reference evidence="4 5" key="1">
    <citation type="journal article" date="2019" name="Int. J. Syst. Evol. Microbiol.">
        <title>The Global Catalogue of Microorganisms (GCM) 10K type strain sequencing project: providing services to taxonomists for standard genome sequencing and annotation.</title>
        <authorList>
            <consortium name="The Broad Institute Genomics Platform"/>
            <consortium name="The Broad Institute Genome Sequencing Center for Infectious Disease"/>
            <person name="Wu L."/>
            <person name="Ma J."/>
        </authorList>
    </citation>
    <scope>NUCLEOTIDE SEQUENCE [LARGE SCALE GENOMIC DNA]</scope>
    <source>
        <strain evidence="4 5">JCM 16373</strain>
    </source>
</reference>
<sequence>MKSVIRTAAGGPEVLQFVERPVPEPGPGEVRVRVHVSGVNPTDWRSRRRALPPGTAEQVPHQDGAGVIDAVGPGVEPSRAGQRVWIWEAAWERPWGTAQQYTLVPDAHAVELPGRAPFELGAALGIPALTAHRALTVRDGGPGHIAPGTLRERTVLVAGGAGAVGNAAIQLARWAGARVVTTVSGPAKAALARAAGAEKAVDYRAQDAAAEIRAFAPDGVDIVVEVAPGANAALDVAVAAPGAVVAYYSGGEDEHLRVPVLTTLPANLRWQGVFVYTVPPEAKRQAVADVAAAVRAGALRVGEEAGLPLHRFALEHAADAHAALEEGGLVGKVLLDIP</sequence>
<dbReference type="PANTHER" id="PTHR44154">
    <property type="entry name" value="QUINONE OXIDOREDUCTASE"/>
    <property type="match status" value="1"/>
</dbReference>
<proteinExistence type="predicted"/>
<organism evidence="4 5">
    <name type="scientific">Streptomyces axinellae</name>
    <dbReference type="NCBI Taxonomy" id="552788"/>
    <lineage>
        <taxon>Bacteria</taxon>
        <taxon>Bacillati</taxon>
        <taxon>Actinomycetota</taxon>
        <taxon>Actinomycetes</taxon>
        <taxon>Kitasatosporales</taxon>
        <taxon>Streptomycetaceae</taxon>
        <taxon>Streptomyces</taxon>
    </lineage>
</organism>
<gene>
    <name evidence="4" type="ORF">GCM10009863_25730</name>
</gene>
<dbReference type="Gene3D" id="3.90.180.10">
    <property type="entry name" value="Medium-chain alcohol dehydrogenases, catalytic domain"/>
    <property type="match status" value="1"/>
</dbReference>
<dbReference type="EMBL" id="BAAARJ010000007">
    <property type="protein sequence ID" value="GAA2610979.1"/>
    <property type="molecule type" value="Genomic_DNA"/>
</dbReference>
<dbReference type="Pfam" id="PF00107">
    <property type="entry name" value="ADH_zinc_N"/>
    <property type="match status" value="1"/>
</dbReference>
<name>A0ABN3Q1F1_9ACTN</name>
<feature type="domain" description="Enoyl reductase (ER)" evidence="3">
    <location>
        <begin position="10"/>
        <end position="335"/>
    </location>
</feature>
<accession>A0ABN3Q1F1</accession>
<dbReference type="Gene3D" id="3.40.50.720">
    <property type="entry name" value="NAD(P)-binding Rossmann-like Domain"/>
    <property type="match status" value="1"/>
</dbReference>
<evidence type="ECO:0000313" key="5">
    <source>
        <dbReference type="Proteomes" id="UP001501447"/>
    </source>
</evidence>
<keyword evidence="5" id="KW-1185">Reference proteome</keyword>